<proteinExistence type="inferred from homology"/>
<evidence type="ECO:0000256" key="11">
    <source>
        <dbReference type="PIRSR" id="PIRSR604361-1"/>
    </source>
</evidence>
<dbReference type="EC" id="4.4.1.5" evidence="3"/>
<evidence type="ECO:0000256" key="9">
    <source>
        <dbReference type="ARBA" id="ARBA00032460"/>
    </source>
</evidence>
<dbReference type="PANTHER" id="PTHR10374">
    <property type="entry name" value="LACTOYLGLUTATHIONE LYASE GLYOXALASE I"/>
    <property type="match status" value="1"/>
</dbReference>
<dbReference type="EMBL" id="HBIC01061901">
    <property type="protein sequence ID" value="CAE0302911.1"/>
    <property type="molecule type" value="Transcribed_RNA"/>
</dbReference>
<feature type="binding site" evidence="12">
    <location>
        <position position="133"/>
    </location>
    <ligand>
        <name>Zn(2+)</name>
        <dbReference type="ChEBI" id="CHEBI:29105"/>
        <note>ligand shared between dimeric partners</note>
    </ligand>
</feature>
<feature type="binding site" evidence="12">
    <location>
        <position position="95"/>
    </location>
    <ligand>
        <name>Zn(2+)</name>
        <dbReference type="ChEBI" id="CHEBI:29105"/>
        <note>ligand shared between dimeric partners</note>
    </ligand>
</feature>
<dbReference type="PROSITE" id="PS51819">
    <property type="entry name" value="VOC"/>
    <property type="match status" value="1"/>
</dbReference>
<feature type="binding site" evidence="12">
    <location>
        <position position="26"/>
    </location>
    <ligand>
        <name>Zn(2+)</name>
        <dbReference type="ChEBI" id="CHEBI:29105"/>
        <note>ligand shared between dimeric partners</note>
    </ligand>
</feature>
<protein>
    <recommendedName>
        <fullName evidence="3">lactoylglutathione lyase</fullName>
        <ecNumber evidence="3">4.4.1.5</ecNumber>
    </recommendedName>
    <alternativeName>
        <fullName evidence="8">Aldoketomutase</fullName>
    </alternativeName>
    <alternativeName>
        <fullName evidence="7">Ketone-aldehyde mutase</fullName>
    </alternativeName>
    <alternativeName>
        <fullName evidence="9">Methylglyoxalase</fullName>
    </alternativeName>
    <alternativeName>
        <fullName evidence="10">S-D-lactoylglutathione methylglyoxal lyase</fullName>
    </alternativeName>
</protein>
<dbReference type="GO" id="GO:0046872">
    <property type="term" value="F:metal ion binding"/>
    <property type="evidence" value="ECO:0007669"/>
    <property type="project" value="UniProtKB-KW"/>
</dbReference>
<dbReference type="InterPro" id="IPR004361">
    <property type="entry name" value="Glyoxalase_1"/>
</dbReference>
<gene>
    <name evidence="14" type="ORF">SELO1098_LOCUS31769</name>
</gene>
<evidence type="ECO:0000256" key="10">
    <source>
        <dbReference type="ARBA" id="ARBA00033298"/>
    </source>
</evidence>
<dbReference type="Gene3D" id="3.10.180.10">
    <property type="entry name" value="2,3-Dihydroxybiphenyl 1,2-Dioxygenase, domain 1"/>
    <property type="match status" value="1"/>
</dbReference>
<evidence type="ECO:0000313" key="14">
    <source>
        <dbReference type="EMBL" id="CAE0302911.1"/>
    </source>
</evidence>
<dbReference type="AlphaFoldDB" id="A0A7S3MI45"/>
<evidence type="ECO:0000256" key="8">
    <source>
        <dbReference type="ARBA" id="ARBA00030892"/>
    </source>
</evidence>
<dbReference type="InterPro" id="IPR018146">
    <property type="entry name" value="Glyoxalase_1_CS"/>
</dbReference>
<evidence type="ECO:0000256" key="12">
    <source>
        <dbReference type="PIRSR" id="PIRSR604361-3"/>
    </source>
</evidence>
<dbReference type="GO" id="GO:0004462">
    <property type="term" value="F:lactoylglutathione lyase activity"/>
    <property type="evidence" value="ECO:0007669"/>
    <property type="project" value="UniProtKB-EC"/>
</dbReference>
<dbReference type="NCBIfam" id="TIGR00068">
    <property type="entry name" value="glyox_I"/>
    <property type="match status" value="1"/>
</dbReference>
<feature type="binding site" evidence="12">
    <location>
        <position position="179"/>
    </location>
    <ligand>
        <name>Zn(2+)</name>
        <dbReference type="ChEBI" id="CHEBI:29105"/>
        <note>ligand shared between dimeric partners</note>
    </ligand>
</feature>
<comment type="cofactor">
    <cofactor evidence="12">
        <name>Zn(2+)</name>
        <dbReference type="ChEBI" id="CHEBI:29105"/>
    </cofactor>
    <text evidence="12">Binds 1 zinc ion per subunit. In the homodimer, two zinc ions are bound between subunits.</text>
</comment>
<evidence type="ECO:0000256" key="6">
    <source>
        <dbReference type="ARBA" id="ARBA00023239"/>
    </source>
</evidence>
<dbReference type="CDD" id="cd07233">
    <property type="entry name" value="GlxI_Zn"/>
    <property type="match status" value="1"/>
</dbReference>
<evidence type="ECO:0000256" key="7">
    <source>
        <dbReference type="ARBA" id="ARBA00030291"/>
    </source>
</evidence>
<comment type="similarity">
    <text evidence="2">Belongs to the glyoxalase I family.</text>
</comment>
<dbReference type="SUPFAM" id="SSF54593">
    <property type="entry name" value="Glyoxalase/Bleomycin resistance protein/Dihydroxybiphenyl dioxygenase"/>
    <property type="match status" value="1"/>
</dbReference>
<dbReference type="UniPathway" id="UPA00619">
    <property type="reaction ID" value="UER00675"/>
</dbReference>
<evidence type="ECO:0000256" key="2">
    <source>
        <dbReference type="ARBA" id="ARBA00010363"/>
    </source>
</evidence>
<comment type="pathway">
    <text evidence="1">Secondary metabolite metabolism; methylglyoxal degradation; (R)-lactate from methylglyoxal: step 1/2.</text>
</comment>
<evidence type="ECO:0000259" key="13">
    <source>
        <dbReference type="PROSITE" id="PS51819"/>
    </source>
</evidence>
<dbReference type="InterPro" id="IPR037523">
    <property type="entry name" value="VOC_core"/>
</dbReference>
<dbReference type="InterPro" id="IPR029068">
    <property type="entry name" value="Glyas_Bleomycin-R_OHBP_Dase"/>
</dbReference>
<organism evidence="14">
    <name type="scientific">Spumella elongata</name>
    <dbReference type="NCBI Taxonomy" id="89044"/>
    <lineage>
        <taxon>Eukaryota</taxon>
        <taxon>Sar</taxon>
        <taxon>Stramenopiles</taxon>
        <taxon>Ochrophyta</taxon>
        <taxon>Chrysophyceae</taxon>
        <taxon>Chromulinales</taxon>
        <taxon>Chromulinaceae</taxon>
        <taxon>Spumella</taxon>
    </lineage>
</organism>
<dbReference type="Pfam" id="PF00903">
    <property type="entry name" value="Glyoxalase"/>
    <property type="match status" value="1"/>
</dbReference>
<name>A0A7S3MI45_9STRA</name>
<keyword evidence="4 12" id="KW-0479">Metal-binding</keyword>
<reference evidence="14" key="1">
    <citation type="submission" date="2021-01" db="EMBL/GenBank/DDBJ databases">
        <authorList>
            <person name="Corre E."/>
            <person name="Pelletier E."/>
            <person name="Niang G."/>
            <person name="Scheremetjew M."/>
            <person name="Finn R."/>
            <person name="Kale V."/>
            <person name="Holt S."/>
            <person name="Cochrane G."/>
            <person name="Meng A."/>
            <person name="Brown T."/>
            <person name="Cohen L."/>
        </authorList>
    </citation>
    <scope>NUCLEOTIDE SEQUENCE</scope>
    <source>
        <strain evidence="14">CCAP 955/1</strain>
    </source>
</reference>
<dbReference type="InterPro" id="IPR004360">
    <property type="entry name" value="Glyas_Fos-R_dOase_dom"/>
</dbReference>
<keyword evidence="5 12" id="KW-0862">Zinc</keyword>
<evidence type="ECO:0000256" key="3">
    <source>
        <dbReference type="ARBA" id="ARBA00012081"/>
    </source>
</evidence>
<accession>A0A7S3MI45</accession>
<keyword evidence="6" id="KW-0456">Lyase</keyword>
<evidence type="ECO:0000256" key="4">
    <source>
        <dbReference type="ARBA" id="ARBA00022723"/>
    </source>
</evidence>
<feature type="domain" description="VOC" evidence="13">
    <location>
        <begin position="23"/>
        <end position="183"/>
    </location>
</feature>
<dbReference type="PANTHER" id="PTHR10374:SF30">
    <property type="entry name" value="LACTOYLGLUTATHIONE LYASE"/>
    <property type="match status" value="1"/>
</dbReference>
<sequence>MGGQLDVSAYYAAPKDEATKDWVMQQTMFRVKDPKRSLDFYTKVLGMQLITVGDFPQWGFTVFFVGYPPEKDLGPVPENDADKFAYCMKVPGCVELTWNHGSEAEDADRVYNTGNADSTGSKDGEAVKGGFGHIGITVPDVYAACQRFKDMGAEFTKSPNAGGMKGLAFVKDPDGYLVEVLPLGKGFPFPTQDTDCCGVSLSGGEGYADNSKKK</sequence>
<dbReference type="PROSITE" id="PS00934">
    <property type="entry name" value="GLYOXALASE_I_1"/>
    <property type="match status" value="1"/>
</dbReference>
<feature type="active site" description="Proton donor/acceptor" evidence="11">
    <location>
        <position position="179"/>
    </location>
</feature>
<evidence type="ECO:0000256" key="1">
    <source>
        <dbReference type="ARBA" id="ARBA00005008"/>
    </source>
</evidence>
<evidence type="ECO:0000256" key="5">
    <source>
        <dbReference type="ARBA" id="ARBA00022833"/>
    </source>
</evidence>